<dbReference type="InterPro" id="IPR050639">
    <property type="entry name" value="SSR_resolvase"/>
</dbReference>
<feature type="non-terminal residue" evidence="3">
    <location>
        <position position="1"/>
    </location>
</feature>
<dbReference type="InterPro" id="IPR036162">
    <property type="entry name" value="Resolvase-like_N_sf"/>
</dbReference>
<dbReference type="Pfam" id="PF13408">
    <property type="entry name" value="Zn_ribbon_recom"/>
    <property type="match status" value="1"/>
</dbReference>
<gene>
    <name evidence="3" type="ORF">DDY73_09255</name>
</gene>
<reference evidence="3 4" key="1">
    <citation type="journal article" date="2018" name="Nat. Biotechnol.">
        <title>A standardized bacterial taxonomy based on genome phylogeny substantially revises the tree of life.</title>
        <authorList>
            <person name="Parks D.H."/>
            <person name="Chuvochina M."/>
            <person name="Waite D.W."/>
            <person name="Rinke C."/>
            <person name="Skarshewski A."/>
            <person name="Chaumeil P.A."/>
            <person name="Hugenholtz P."/>
        </authorList>
    </citation>
    <scope>NUCLEOTIDE SEQUENCE [LARGE SCALE GENOMIC DNA]</scope>
    <source>
        <strain evidence="3">UBA11482</strain>
    </source>
</reference>
<dbReference type="SUPFAM" id="SSF53041">
    <property type="entry name" value="Resolvase-like"/>
    <property type="match status" value="1"/>
</dbReference>
<dbReference type="Pfam" id="PF07508">
    <property type="entry name" value="Recombinase"/>
    <property type="match status" value="1"/>
</dbReference>
<dbReference type="GO" id="GO:0000150">
    <property type="term" value="F:DNA strand exchange activity"/>
    <property type="evidence" value="ECO:0007669"/>
    <property type="project" value="InterPro"/>
</dbReference>
<dbReference type="PROSITE" id="PS51736">
    <property type="entry name" value="RECOMBINASES_3"/>
    <property type="match status" value="1"/>
</dbReference>
<dbReference type="SMART" id="SM00857">
    <property type="entry name" value="Resolvase"/>
    <property type="match status" value="1"/>
</dbReference>
<evidence type="ECO:0008006" key="5">
    <source>
        <dbReference type="Google" id="ProtNLM"/>
    </source>
</evidence>
<dbReference type="PANTHER" id="PTHR30461:SF23">
    <property type="entry name" value="DNA RECOMBINASE-RELATED"/>
    <property type="match status" value="1"/>
</dbReference>
<evidence type="ECO:0000313" key="3">
    <source>
        <dbReference type="EMBL" id="HBJ09178.1"/>
    </source>
</evidence>
<dbReference type="Pfam" id="PF00239">
    <property type="entry name" value="Resolvase"/>
    <property type="match status" value="1"/>
</dbReference>
<dbReference type="InterPro" id="IPR038109">
    <property type="entry name" value="DNA_bind_recomb_sf"/>
</dbReference>
<name>A0A354M3T9_9BACT</name>
<dbReference type="CDD" id="cd00338">
    <property type="entry name" value="Ser_Recombinase"/>
    <property type="match status" value="1"/>
</dbReference>
<protein>
    <recommendedName>
        <fullName evidence="5">Recombinase family protein</fullName>
    </recommendedName>
</protein>
<organism evidence="3 4">
    <name type="scientific">Coprobacter fastidiosus</name>
    <dbReference type="NCBI Taxonomy" id="1099853"/>
    <lineage>
        <taxon>Bacteria</taxon>
        <taxon>Pseudomonadati</taxon>
        <taxon>Bacteroidota</taxon>
        <taxon>Bacteroidia</taxon>
        <taxon>Bacteroidales</taxon>
        <taxon>Barnesiellaceae</taxon>
        <taxon>Coprobacter</taxon>
    </lineage>
</organism>
<dbReference type="PROSITE" id="PS51737">
    <property type="entry name" value="RECOMBINASE_DNA_BIND"/>
    <property type="match status" value="1"/>
</dbReference>
<feature type="domain" description="Recombinase" evidence="2">
    <location>
        <begin position="170"/>
        <end position="291"/>
    </location>
</feature>
<accession>A0A354M3T9</accession>
<evidence type="ECO:0000313" key="4">
    <source>
        <dbReference type="Proteomes" id="UP000262954"/>
    </source>
</evidence>
<dbReference type="Gene3D" id="3.90.1750.20">
    <property type="entry name" value="Putative Large Serine Recombinase, Chain B, Domain 2"/>
    <property type="match status" value="1"/>
</dbReference>
<dbReference type="InterPro" id="IPR025827">
    <property type="entry name" value="Zn_ribbon_recom_dom"/>
</dbReference>
<dbReference type="PANTHER" id="PTHR30461">
    <property type="entry name" value="DNA-INVERTASE FROM LAMBDOID PROPHAGE"/>
    <property type="match status" value="1"/>
</dbReference>
<evidence type="ECO:0000259" key="2">
    <source>
        <dbReference type="PROSITE" id="PS51737"/>
    </source>
</evidence>
<feature type="domain" description="Resolvase/invertase-type recombinase catalytic" evidence="1">
    <location>
        <begin position="14"/>
        <end position="162"/>
    </location>
</feature>
<dbReference type="InterPro" id="IPR011109">
    <property type="entry name" value="DNA_bind_recombinase_dom"/>
</dbReference>
<evidence type="ECO:0000259" key="1">
    <source>
        <dbReference type="PROSITE" id="PS51736"/>
    </source>
</evidence>
<dbReference type="EMBL" id="DNWC01000122">
    <property type="protein sequence ID" value="HBJ09178.1"/>
    <property type="molecule type" value="Genomic_DNA"/>
</dbReference>
<dbReference type="InterPro" id="IPR006119">
    <property type="entry name" value="Resolv_N"/>
</dbReference>
<dbReference type="Gene3D" id="3.40.50.1390">
    <property type="entry name" value="Resolvase, N-terminal catalytic domain"/>
    <property type="match status" value="1"/>
</dbReference>
<dbReference type="GO" id="GO:0003677">
    <property type="term" value="F:DNA binding"/>
    <property type="evidence" value="ECO:0007669"/>
    <property type="project" value="InterPro"/>
</dbReference>
<dbReference type="AlphaFoldDB" id="A0A354M3T9"/>
<proteinExistence type="predicted"/>
<dbReference type="Proteomes" id="UP000262954">
    <property type="component" value="Unassembled WGS sequence"/>
</dbReference>
<sequence>VIAATAGSKTDKIRVAAYCRVSTDKTDQVNSFLTQMRYYTDYIKSNPKMILIDIYADEGISGTLMDKRDEFKRLLKDCKNRKIDRVLVKSVTRFARNSLECIEAVRELKSYGVSVFFENDKIDTENMNSEMLLYIKSAFAQNESMSLSKRMVQSIRMRMEEGTYKLGIAPYGYKLVDGELVVEPDEARNIRKIFDLYLSGIGANAIVKYMQAHETGDMLWNIGRINYVLENERYTGNMIMGKTYTPNVLPLRNRPNKGQMDSFYYSDTHEGIITKEEFDKVKEIKKMRQKTFCRGAKEKAFFSGKIKCRHCGWAYRPIVRNDKMLWSCSKKGLSIDVCHTPNRSNEQIERAFVSMYNKVRQNEKSLIDETIAQLQMLKVRINRGNDEIMQIDKDISVLSAQESLFTTLYSEGSFNEDLYFEKTDTIKKKISELKTRRAHLVSEDDDERCIERLRELKRNLQQFPVGITEFDKDIFNGIIKQIYIEESGAITFVLKGDLEFSAEV</sequence>
<comment type="caution">
    <text evidence="3">The sequence shown here is derived from an EMBL/GenBank/DDBJ whole genome shotgun (WGS) entry which is preliminary data.</text>
</comment>